<organism evidence="1 2">
    <name type="scientific">Enterococcus lacertideformus</name>
    <dbReference type="NCBI Taxonomy" id="2771493"/>
    <lineage>
        <taxon>Bacteria</taxon>
        <taxon>Bacillati</taxon>
        <taxon>Bacillota</taxon>
        <taxon>Bacilli</taxon>
        <taxon>Lactobacillales</taxon>
        <taxon>Enterococcaceae</taxon>
        <taxon>Enterococcus</taxon>
    </lineage>
</organism>
<dbReference type="AlphaFoldDB" id="A0A931B0F7"/>
<dbReference type="EMBL" id="JADAKE010000016">
    <property type="protein sequence ID" value="MBF8808115.1"/>
    <property type="molecule type" value="Genomic_DNA"/>
</dbReference>
<evidence type="ECO:0000313" key="1">
    <source>
        <dbReference type="EMBL" id="MBF8808115.1"/>
    </source>
</evidence>
<protein>
    <submittedName>
        <fullName evidence="1">Uncharacterized protein</fullName>
    </submittedName>
</protein>
<proteinExistence type="predicted"/>
<sequence length="51" mass="5455">MEAGDEEQLEDFVKSVKSGNRPLSNLDTGTIAAKLALAAQKSIDTHTLVKL</sequence>
<name>A0A931B0F7_9ENTE</name>
<keyword evidence="2" id="KW-1185">Reference proteome</keyword>
<comment type="caution">
    <text evidence="1">The sequence shown here is derived from an EMBL/GenBank/DDBJ whole genome shotgun (WGS) entry which is preliminary data.</text>
</comment>
<reference evidence="1" key="1">
    <citation type="submission" date="2020-09" db="EMBL/GenBank/DDBJ databases">
        <title>Genomic insights into the novelty and pathogenicity of a unique biofilm-forming Enterococcus sp. bacteria (Enterococcus lacertideformus) identified in reptiles.</title>
        <authorList>
            <person name="Agius J.E."/>
            <person name="Phalen D.N."/>
            <person name="Rose K."/>
            <person name="Eden J.-S."/>
        </authorList>
    </citation>
    <scope>NUCLEOTIDE SEQUENCE</scope>
    <source>
        <strain evidence="1">PHRS 0518</strain>
    </source>
</reference>
<gene>
    <name evidence="1" type="ORF">IC227_07075</name>
</gene>
<dbReference type="Proteomes" id="UP000637757">
    <property type="component" value="Unassembled WGS sequence"/>
</dbReference>
<evidence type="ECO:0000313" key="2">
    <source>
        <dbReference type="Proteomes" id="UP000637757"/>
    </source>
</evidence>
<accession>A0A931B0F7</accession>
<dbReference type="Gene3D" id="3.30.360.10">
    <property type="entry name" value="Dihydrodipicolinate Reductase, domain 2"/>
    <property type="match status" value="1"/>
</dbReference>